<name>A0AAX4KE39_9TREE</name>
<dbReference type="KEGG" id="ker:91101552"/>
<protein>
    <submittedName>
        <fullName evidence="2">Uncharacterized protein</fullName>
    </submittedName>
</protein>
<accession>A0AAX4KE39</accession>
<dbReference type="Proteomes" id="UP001358614">
    <property type="component" value="Chromosome 1"/>
</dbReference>
<keyword evidence="3" id="KW-1185">Reference proteome</keyword>
<reference evidence="2 3" key="1">
    <citation type="submission" date="2024-01" db="EMBL/GenBank/DDBJ databases">
        <title>Comparative genomics of Cryptococcus and Kwoniella reveals pathogenesis evolution and contrasting modes of karyotype evolution via chromosome fusion or intercentromeric recombination.</title>
        <authorList>
            <person name="Coelho M.A."/>
            <person name="David-Palma M."/>
            <person name="Shea T."/>
            <person name="Bowers K."/>
            <person name="McGinley-Smith S."/>
            <person name="Mohammad A.W."/>
            <person name="Gnirke A."/>
            <person name="Yurkov A.M."/>
            <person name="Nowrousian M."/>
            <person name="Sun S."/>
            <person name="Cuomo C.A."/>
            <person name="Heitman J."/>
        </authorList>
    </citation>
    <scope>NUCLEOTIDE SEQUENCE [LARGE SCALE GENOMIC DNA]</scope>
    <source>
        <strain evidence="2 3">PYCC6329</strain>
    </source>
</reference>
<dbReference type="AlphaFoldDB" id="A0AAX4KE39"/>
<feature type="region of interest" description="Disordered" evidence="1">
    <location>
        <begin position="1"/>
        <end position="31"/>
    </location>
</feature>
<proteinExistence type="predicted"/>
<dbReference type="EMBL" id="CP144089">
    <property type="protein sequence ID" value="WWD04677.1"/>
    <property type="molecule type" value="Genomic_DNA"/>
</dbReference>
<dbReference type="GeneID" id="91101552"/>
<evidence type="ECO:0000313" key="3">
    <source>
        <dbReference type="Proteomes" id="UP001358614"/>
    </source>
</evidence>
<gene>
    <name evidence="2" type="ORF">V865_002748</name>
</gene>
<evidence type="ECO:0000256" key="1">
    <source>
        <dbReference type="SAM" id="MobiDB-lite"/>
    </source>
</evidence>
<evidence type="ECO:0000313" key="2">
    <source>
        <dbReference type="EMBL" id="WWD04677.1"/>
    </source>
</evidence>
<dbReference type="RefSeq" id="XP_066082644.1">
    <property type="nucleotide sequence ID" value="XM_066226547.1"/>
</dbReference>
<feature type="compositionally biased region" description="Low complexity" evidence="1">
    <location>
        <begin position="1"/>
        <end position="13"/>
    </location>
</feature>
<sequence>MADKQTTNITSTSSKKDITSFDGNPPSVGRQWEMNDISREIKSTTCGDRYFGEYCFRDDTTMYDTKTESKVFFSKDHYWDGYEHLWKKGTQYDPKNLRLIGTHRASQFSRSILDEMVNSSDEMPGTFPGTNDQYKWPF</sequence>
<organism evidence="2 3">
    <name type="scientific">Kwoniella europaea PYCC6329</name>
    <dbReference type="NCBI Taxonomy" id="1423913"/>
    <lineage>
        <taxon>Eukaryota</taxon>
        <taxon>Fungi</taxon>
        <taxon>Dikarya</taxon>
        <taxon>Basidiomycota</taxon>
        <taxon>Agaricomycotina</taxon>
        <taxon>Tremellomycetes</taxon>
        <taxon>Tremellales</taxon>
        <taxon>Cryptococcaceae</taxon>
        <taxon>Kwoniella</taxon>
    </lineage>
</organism>